<evidence type="ECO:0000313" key="3">
    <source>
        <dbReference type="Proteomes" id="UP000751518"/>
    </source>
</evidence>
<gene>
    <name evidence="2" type="ORF">KC614_02410</name>
</gene>
<dbReference type="AlphaFoldDB" id="A0A955RRY5"/>
<reference evidence="2" key="2">
    <citation type="journal article" date="2021" name="Microbiome">
        <title>Successional dynamics and alternative stable states in a saline activated sludge microbial community over 9 years.</title>
        <authorList>
            <person name="Wang Y."/>
            <person name="Ye J."/>
            <person name="Ju F."/>
            <person name="Liu L."/>
            <person name="Boyd J.A."/>
            <person name="Deng Y."/>
            <person name="Parks D.H."/>
            <person name="Jiang X."/>
            <person name="Yin X."/>
            <person name="Woodcroft B.J."/>
            <person name="Tyson G.W."/>
            <person name="Hugenholtz P."/>
            <person name="Polz M.F."/>
            <person name="Zhang T."/>
        </authorList>
    </citation>
    <scope>NUCLEOTIDE SEQUENCE</scope>
    <source>
        <strain evidence="2">HKST-UBA03</strain>
    </source>
</reference>
<dbReference type="Proteomes" id="UP000751518">
    <property type="component" value="Unassembled WGS sequence"/>
</dbReference>
<reference evidence="2" key="1">
    <citation type="submission" date="2020-04" db="EMBL/GenBank/DDBJ databases">
        <authorList>
            <person name="Zhang T."/>
        </authorList>
    </citation>
    <scope>NUCLEOTIDE SEQUENCE</scope>
    <source>
        <strain evidence="2">HKST-UBA03</strain>
    </source>
</reference>
<organism evidence="2 3">
    <name type="scientific">candidate division WWE3 bacterium</name>
    <dbReference type="NCBI Taxonomy" id="2053526"/>
    <lineage>
        <taxon>Bacteria</taxon>
        <taxon>Katanobacteria</taxon>
    </lineage>
</organism>
<proteinExistence type="predicted"/>
<sequence length="88" mass="9511">MAYREGGYVPHETDVVGGTESAEHNEFPAGHTSTVVEGEPFSADSDRTDILEPTPELTKDEALIAGIVAVTDLDAMSQMWQEQVQFAS</sequence>
<name>A0A955RRY5_UNCKA</name>
<comment type="caution">
    <text evidence="2">The sequence shown here is derived from an EMBL/GenBank/DDBJ whole genome shotgun (WGS) entry which is preliminary data.</text>
</comment>
<protein>
    <submittedName>
        <fullName evidence="2">Uncharacterized protein</fullName>
    </submittedName>
</protein>
<feature type="region of interest" description="Disordered" evidence="1">
    <location>
        <begin position="21"/>
        <end position="47"/>
    </location>
</feature>
<dbReference type="EMBL" id="JAGQKZ010000015">
    <property type="protein sequence ID" value="MCA9392035.1"/>
    <property type="molecule type" value="Genomic_DNA"/>
</dbReference>
<accession>A0A955RRY5</accession>
<evidence type="ECO:0000313" key="2">
    <source>
        <dbReference type="EMBL" id="MCA9392035.1"/>
    </source>
</evidence>
<evidence type="ECO:0000256" key="1">
    <source>
        <dbReference type="SAM" id="MobiDB-lite"/>
    </source>
</evidence>
<feature type="non-terminal residue" evidence="2">
    <location>
        <position position="88"/>
    </location>
</feature>